<feature type="compositionally biased region" description="Basic and acidic residues" evidence="1">
    <location>
        <begin position="67"/>
        <end position="77"/>
    </location>
</feature>
<evidence type="ECO:0000256" key="1">
    <source>
        <dbReference type="SAM" id="MobiDB-lite"/>
    </source>
</evidence>
<sequence length="117" mass="11972">MARAPRLDGGELMAPDTSRTAVDVDFGGRRRKLQLTLGCIGEIQPWLATHLQLAADILSAAVAGVEPEGHGAADRSDAPATSPSGTGSRAVSVFGPGPTQSAGRKSPAATERAAKRQ</sequence>
<dbReference type="Proteomes" id="UP001055286">
    <property type="component" value="Unassembled WGS sequence"/>
</dbReference>
<protein>
    <submittedName>
        <fullName evidence="2">Uncharacterized protein</fullName>
    </submittedName>
</protein>
<reference evidence="2" key="2">
    <citation type="submission" date="2021-08" db="EMBL/GenBank/DDBJ databases">
        <authorList>
            <person name="Tani A."/>
            <person name="Ola A."/>
            <person name="Ogura Y."/>
            <person name="Katsura K."/>
            <person name="Hayashi T."/>
        </authorList>
    </citation>
    <scope>NUCLEOTIDE SEQUENCE</scope>
    <source>
        <strain evidence="2">JCM 32048</strain>
    </source>
</reference>
<gene>
    <name evidence="2" type="ORF">MPEAHAMD_0999</name>
</gene>
<organism evidence="2 3">
    <name type="scientific">Methylobacterium frigidaeris</name>
    <dbReference type="NCBI Taxonomy" id="2038277"/>
    <lineage>
        <taxon>Bacteria</taxon>
        <taxon>Pseudomonadati</taxon>
        <taxon>Pseudomonadota</taxon>
        <taxon>Alphaproteobacteria</taxon>
        <taxon>Hyphomicrobiales</taxon>
        <taxon>Methylobacteriaceae</taxon>
        <taxon>Methylobacterium</taxon>
    </lineage>
</organism>
<accession>A0AA37H8E2</accession>
<dbReference type="RefSeq" id="WP_238189861.1">
    <property type="nucleotide sequence ID" value="NZ_BPQJ01000003.1"/>
</dbReference>
<dbReference type="EMBL" id="BPQJ01000003">
    <property type="protein sequence ID" value="GJD60859.1"/>
    <property type="molecule type" value="Genomic_DNA"/>
</dbReference>
<reference evidence="2" key="1">
    <citation type="journal article" date="2016" name="Front. Microbiol.">
        <title>Genome Sequence of the Piezophilic, Mesophilic Sulfate-Reducing Bacterium Desulfovibrio indicus J2T.</title>
        <authorList>
            <person name="Cao J."/>
            <person name="Maignien L."/>
            <person name="Shao Z."/>
            <person name="Alain K."/>
            <person name="Jebbar M."/>
        </authorList>
    </citation>
    <scope>NUCLEOTIDE SEQUENCE</scope>
    <source>
        <strain evidence="2">JCM 32048</strain>
    </source>
</reference>
<dbReference type="AlphaFoldDB" id="A0AA37H8E2"/>
<evidence type="ECO:0000313" key="3">
    <source>
        <dbReference type="Proteomes" id="UP001055286"/>
    </source>
</evidence>
<feature type="compositionally biased region" description="Polar residues" evidence="1">
    <location>
        <begin position="79"/>
        <end position="89"/>
    </location>
</feature>
<comment type="caution">
    <text evidence="2">The sequence shown here is derived from an EMBL/GenBank/DDBJ whole genome shotgun (WGS) entry which is preliminary data.</text>
</comment>
<keyword evidence="3" id="KW-1185">Reference proteome</keyword>
<name>A0AA37H8E2_9HYPH</name>
<feature type="region of interest" description="Disordered" evidence="1">
    <location>
        <begin position="67"/>
        <end position="117"/>
    </location>
</feature>
<proteinExistence type="predicted"/>
<evidence type="ECO:0000313" key="2">
    <source>
        <dbReference type="EMBL" id="GJD60859.1"/>
    </source>
</evidence>